<proteinExistence type="predicted"/>
<organism evidence="1">
    <name type="scientific">Octopus bimaculoides</name>
    <name type="common">California two-spotted octopus</name>
    <dbReference type="NCBI Taxonomy" id="37653"/>
    <lineage>
        <taxon>Eukaryota</taxon>
        <taxon>Metazoa</taxon>
        <taxon>Spiralia</taxon>
        <taxon>Lophotrochozoa</taxon>
        <taxon>Mollusca</taxon>
        <taxon>Cephalopoda</taxon>
        <taxon>Coleoidea</taxon>
        <taxon>Octopodiformes</taxon>
        <taxon>Octopoda</taxon>
        <taxon>Incirrata</taxon>
        <taxon>Octopodidae</taxon>
        <taxon>Octopus</taxon>
    </lineage>
</organism>
<name>A0A0L8FIE2_OCTBM</name>
<accession>A0A0L8FIE2</accession>
<reference evidence="1" key="1">
    <citation type="submission" date="2015-07" db="EMBL/GenBank/DDBJ databases">
        <title>MeaNS - Measles Nucleotide Surveillance Program.</title>
        <authorList>
            <person name="Tran T."/>
            <person name="Druce J."/>
        </authorList>
    </citation>
    <scope>NUCLEOTIDE SEQUENCE</scope>
    <source>
        <strain evidence="1">UCB-OBI-ISO-001</strain>
        <tissue evidence="1">Gonad</tissue>
    </source>
</reference>
<gene>
    <name evidence="1" type="ORF">OCBIM_22018898mg</name>
</gene>
<dbReference type="AlphaFoldDB" id="A0A0L8FIE2"/>
<sequence length="67" mass="7562">MLLVLTVPAHLPHIKATLSVNLPAIPLHLLSIHSLHLVQQIELHPTPLLHSDRAIYLMERESYLLSC</sequence>
<dbReference type="EMBL" id="KQ430924">
    <property type="protein sequence ID" value="KOF63463.1"/>
    <property type="molecule type" value="Genomic_DNA"/>
</dbReference>
<evidence type="ECO:0000313" key="1">
    <source>
        <dbReference type="EMBL" id="KOF63463.1"/>
    </source>
</evidence>
<protein>
    <submittedName>
        <fullName evidence="1">Uncharacterized protein</fullName>
    </submittedName>
</protein>